<evidence type="ECO:0000313" key="1">
    <source>
        <dbReference type="EMBL" id="GIX75786.1"/>
    </source>
</evidence>
<name>A0AAV4MUV7_CAEEX</name>
<dbReference type="EMBL" id="BPLR01002621">
    <property type="protein sequence ID" value="GIX75786.1"/>
    <property type="molecule type" value="Genomic_DNA"/>
</dbReference>
<accession>A0AAV4MUV7</accession>
<proteinExistence type="predicted"/>
<keyword evidence="2" id="KW-1185">Reference proteome</keyword>
<sequence length="91" mass="10678">MTNDTFPHSVVMTPVTMTNHYRKRRAPLPCHNPSQQQIEWPFPYIPTPPHPLPRWSKMIRIHCEHYSDGCNASSIHEGPRRMNSYFCMSAE</sequence>
<protein>
    <submittedName>
        <fullName evidence="1">Uncharacterized protein</fullName>
    </submittedName>
</protein>
<reference evidence="1 2" key="1">
    <citation type="submission" date="2021-06" db="EMBL/GenBank/DDBJ databases">
        <title>Caerostris extrusa draft genome.</title>
        <authorList>
            <person name="Kono N."/>
            <person name="Arakawa K."/>
        </authorList>
    </citation>
    <scope>NUCLEOTIDE SEQUENCE [LARGE SCALE GENOMIC DNA]</scope>
</reference>
<dbReference type="AlphaFoldDB" id="A0AAV4MUV7"/>
<organism evidence="1 2">
    <name type="scientific">Caerostris extrusa</name>
    <name type="common">Bark spider</name>
    <name type="synonym">Caerostris bankana</name>
    <dbReference type="NCBI Taxonomy" id="172846"/>
    <lineage>
        <taxon>Eukaryota</taxon>
        <taxon>Metazoa</taxon>
        <taxon>Ecdysozoa</taxon>
        <taxon>Arthropoda</taxon>
        <taxon>Chelicerata</taxon>
        <taxon>Arachnida</taxon>
        <taxon>Araneae</taxon>
        <taxon>Araneomorphae</taxon>
        <taxon>Entelegynae</taxon>
        <taxon>Araneoidea</taxon>
        <taxon>Araneidae</taxon>
        <taxon>Caerostris</taxon>
    </lineage>
</organism>
<evidence type="ECO:0000313" key="2">
    <source>
        <dbReference type="Proteomes" id="UP001054945"/>
    </source>
</evidence>
<dbReference type="Proteomes" id="UP001054945">
    <property type="component" value="Unassembled WGS sequence"/>
</dbReference>
<gene>
    <name evidence="1" type="ORF">CEXT_28551</name>
</gene>
<comment type="caution">
    <text evidence="1">The sequence shown here is derived from an EMBL/GenBank/DDBJ whole genome shotgun (WGS) entry which is preliminary data.</text>
</comment>